<dbReference type="PANTHER" id="PTHR32176:SF120">
    <property type="entry name" value="PATATIN"/>
    <property type="match status" value="1"/>
</dbReference>
<keyword evidence="5 8" id="KW-0443">Lipid metabolism</keyword>
<dbReference type="InterPro" id="IPR002641">
    <property type="entry name" value="PNPLA_dom"/>
</dbReference>
<proteinExistence type="inferred from homology"/>
<evidence type="ECO:0000256" key="8">
    <source>
        <dbReference type="RuleBase" id="RU361262"/>
    </source>
</evidence>
<keyword evidence="3" id="KW-0611">Plant defense</keyword>
<dbReference type="Gene3D" id="3.40.1090.10">
    <property type="entry name" value="Cytosolic phospholipase A2 catalytic domain"/>
    <property type="match status" value="1"/>
</dbReference>
<dbReference type="SUPFAM" id="SSF52151">
    <property type="entry name" value="FabD/lysophospholipase-like"/>
    <property type="match status" value="1"/>
</dbReference>
<evidence type="ECO:0000313" key="10">
    <source>
        <dbReference type="EMBL" id="KAK1263313.1"/>
    </source>
</evidence>
<dbReference type="FunFam" id="3.40.1090.10:FF:000005">
    <property type="entry name" value="Patatin"/>
    <property type="match status" value="1"/>
</dbReference>
<evidence type="ECO:0000256" key="1">
    <source>
        <dbReference type="ARBA" id="ARBA00010240"/>
    </source>
</evidence>
<evidence type="ECO:0000256" key="2">
    <source>
        <dbReference type="ARBA" id="ARBA00022801"/>
    </source>
</evidence>
<dbReference type="GO" id="GO:0006952">
    <property type="term" value="P:defense response"/>
    <property type="evidence" value="ECO:0007669"/>
    <property type="project" value="UniProtKB-KW"/>
</dbReference>
<comment type="function">
    <text evidence="6">Possesses non-specific lipolytic acyl hydrolase (LAH) activity. Hydrolyzes phospholipids as well as galactolipids. May play a role in disease resistance.</text>
</comment>
<accession>A0AAV9AGR2</accession>
<dbReference type="Proteomes" id="UP001179952">
    <property type="component" value="Unassembled WGS sequence"/>
</dbReference>
<dbReference type="PROSITE" id="PS51635">
    <property type="entry name" value="PNPLA"/>
    <property type="match status" value="1"/>
</dbReference>
<reference evidence="10" key="1">
    <citation type="journal article" date="2023" name="Nat. Commun.">
        <title>Diploid and tetraploid genomes of Acorus and the evolution of monocots.</title>
        <authorList>
            <person name="Ma L."/>
            <person name="Liu K.W."/>
            <person name="Li Z."/>
            <person name="Hsiao Y.Y."/>
            <person name="Qi Y."/>
            <person name="Fu T."/>
            <person name="Tang G.D."/>
            <person name="Zhang D."/>
            <person name="Sun W.H."/>
            <person name="Liu D.K."/>
            <person name="Li Y."/>
            <person name="Chen G.Z."/>
            <person name="Liu X.D."/>
            <person name="Liao X.Y."/>
            <person name="Jiang Y.T."/>
            <person name="Yu X."/>
            <person name="Hao Y."/>
            <person name="Huang J."/>
            <person name="Zhao X.W."/>
            <person name="Ke S."/>
            <person name="Chen Y.Y."/>
            <person name="Wu W.L."/>
            <person name="Hsu J.L."/>
            <person name="Lin Y.F."/>
            <person name="Huang M.D."/>
            <person name="Li C.Y."/>
            <person name="Huang L."/>
            <person name="Wang Z.W."/>
            <person name="Zhao X."/>
            <person name="Zhong W.Y."/>
            <person name="Peng D.H."/>
            <person name="Ahmad S."/>
            <person name="Lan S."/>
            <person name="Zhang J.S."/>
            <person name="Tsai W.C."/>
            <person name="Van de Peer Y."/>
            <person name="Liu Z.J."/>
        </authorList>
    </citation>
    <scope>NUCLEOTIDE SEQUENCE</scope>
    <source>
        <strain evidence="10">SCP</strain>
    </source>
</reference>
<comment type="domain">
    <text evidence="8">The nitrogen atoms of the two glycine residues in the GGXR motif define the oxyanion hole, and stabilize the oxyanion that forms during the nucleophilic attack by the catalytic serine during substrate cleavage.</text>
</comment>
<evidence type="ECO:0000256" key="7">
    <source>
        <dbReference type="PROSITE-ProRule" id="PRU01161"/>
    </source>
</evidence>
<sequence>MVTVLSIDGGGVRGLIPATILSFLESKFQELDGEDARIANYFDVIARTSTGGLVTALITAPNDNNLPLYAAKDITRFYLEHFPKIFPQNRHHTSAGSLIEAIKGPKYDGKYLQSLVRDVLGEMRLDQTLTKVVIPTFDIKLLQPTIFTTYEAKTEVLKNPLLSDVCISTLAAPTYLPAHCFETRNPKGEVRNFNLIGGAIAENNPTLLAMNHITKEITMGNEDFLSIKPIDYGKFLVISLGAGSSKKDGKYNAAMAAKWGVLGWLYRDGNSPIFDVFSEASANMVDIHASTLFHVLQCQTNYLRIQVTPLSLT</sequence>
<dbReference type="GO" id="GO:0047372">
    <property type="term" value="F:monoacylglycerol lipase activity"/>
    <property type="evidence" value="ECO:0007669"/>
    <property type="project" value="TreeGrafter"/>
</dbReference>
<organism evidence="10 11">
    <name type="scientific">Acorus gramineus</name>
    <name type="common">Dwarf sweet flag</name>
    <dbReference type="NCBI Taxonomy" id="55184"/>
    <lineage>
        <taxon>Eukaryota</taxon>
        <taxon>Viridiplantae</taxon>
        <taxon>Streptophyta</taxon>
        <taxon>Embryophyta</taxon>
        <taxon>Tracheophyta</taxon>
        <taxon>Spermatophyta</taxon>
        <taxon>Magnoliopsida</taxon>
        <taxon>Liliopsida</taxon>
        <taxon>Acoraceae</taxon>
        <taxon>Acorus</taxon>
    </lineage>
</organism>
<keyword evidence="11" id="KW-1185">Reference proteome</keyword>
<evidence type="ECO:0000256" key="6">
    <source>
        <dbReference type="ARBA" id="ARBA00025642"/>
    </source>
</evidence>
<reference evidence="10" key="2">
    <citation type="submission" date="2023-06" db="EMBL/GenBank/DDBJ databases">
        <authorList>
            <person name="Ma L."/>
            <person name="Liu K.-W."/>
            <person name="Li Z."/>
            <person name="Hsiao Y.-Y."/>
            <person name="Qi Y."/>
            <person name="Fu T."/>
            <person name="Tang G."/>
            <person name="Zhang D."/>
            <person name="Sun W.-H."/>
            <person name="Liu D.-K."/>
            <person name="Li Y."/>
            <person name="Chen G.-Z."/>
            <person name="Liu X.-D."/>
            <person name="Liao X.-Y."/>
            <person name="Jiang Y.-T."/>
            <person name="Yu X."/>
            <person name="Hao Y."/>
            <person name="Huang J."/>
            <person name="Zhao X.-W."/>
            <person name="Ke S."/>
            <person name="Chen Y.-Y."/>
            <person name="Wu W.-L."/>
            <person name="Hsu J.-L."/>
            <person name="Lin Y.-F."/>
            <person name="Huang M.-D."/>
            <person name="Li C.-Y."/>
            <person name="Huang L."/>
            <person name="Wang Z.-W."/>
            <person name="Zhao X."/>
            <person name="Zhong W.-Y."/>
            <person name="Peng D.-H."/>
            <person name="Ahmad S."/>
            <person name="Lan S."/>
            <person name="Zhang J.-S."/>
            <person name="Tsai W.-C."/>
            <person name="Van De Peer Y."/>
            <person name="Liu Z.-J."/>
        </authorList>
    </citation>
    <scope>NUCLEOTIDE SEQUENCE</scope>
    <source>
        <strain evidence="10">SCP</strain>
        <tissue evidence="10">Leaves</tissue>
    </source>
</reference>
<comment type="function">
    <text evidence="8">Lipolytic acyl hydrolase (LAH).</text>
</comment>
<dbReference type="EC" id="3.1.1.-" evidence="8"/>
<comment type="caution">
    <text evidence="10">The sequence shown here is derived from an EMBL/GenBank/DDBJ whole genome shotgun (WGS) entry which is preliminary data.</text>
</comment>
<gene>
    <name evidence="10" type="ORF">QJS04_geneDACA011888</name>
</gene>
<evidence type="ECO:0000256" key="4">
    <source>
        <dbReference type="ARBA" id="ARBA00022963"/>
    </source>
</evidence>
<evidence type="ECO:0000256" key="3">
    <source>
        <dbReference type="ARBA" id="ARBA00022821"/>
    </source>
</evidence>
<evidence type="ECO:0000256" key="5">
    <source>
        <dbReference type="ARBA" id="ARBA00023098"/>
    </source>
</evidence>
<feature type="domain" description="PNPLA" evidence="9">
    <location>
        <begin position="5"/>
        <end position="210"/>
    </location>
</feature>
<dbReference type="PANTHER" id="PTHR32176">
    <property type="entry name" value="XYLOSE ISOMERASE"/>
    <property type="match status" value="1"/>
</dbReference>
<dbReference type="InterPro" id="IPR016035">
    <property type="entry name" value="Acyl_Trfase/lysoPLipase"/>
</dbReference>
<dbReference type="GO" id="GO:0016042">
    <property type="term" value="P:lipid catabolic process"/>
    <property type="evidence" value="ECO:0007669"/>
    <property type="project" value="UniProtKB-KW"/>
</dbReference>
<feature type="short sequence motif" description="GXGXXG" evidence="7">
    <location>
        <begin position="9"/>
        <end position="14"/>
    </location>
</feature>
<comment type="caution">
    <text evidence="7">Lacks conserved residue(s) required for the propagation of feature annotation.</text>
</comment>
<dbReference type="EMBL" id="JAUJYN010000009">
    <property type="protein sequence ID" value="KAK1263313.1"/>
    <property type="molecule type" value="Genomic_DNA"/>
</dbReference>
<comment type="similarity">
    <text evidence="1 8">Belongs to the patatin family.</text>
</comment>
<dbReference type="Pfam" id="PF01734">
    <property type="entry name" value="Patatin"/>
    <property type="match status" value="1"/>
</dbReference>
<evidence type="ECO:0000313" key="11">
    <source>
        <dbReference type="Proteomes" id="UP001179952"/>
    </source>
</evidence>
<dbReference type="GO" id="GO:0004620">
    <property type="term" value="F:phospholipase activity"/>
    <property type="evidence" value="ECO:0007669"/>
    <property type="project" value="TreeGrafter"/>
</dbReference>
<keyword evidence="4 8" id="KW-0442">Lipid degradation</keyword>
<protein>
    <recommendedName>
        <fullName evidence="8">Patatin</fullName>
        <ecNumber evidence="8">3.1.1.-</ecNumber>
    </recommendedName>
</protein>
<dbReference type="AlphaFoldDB" id="A0AAV9AGR2"/>
<keyword evidence="2 8" id="KW-0378">Hydrolase</keyword>
<evidence type="ECO:0000259" key="9">
    <source>
        <dbReference type="PROSITE" id="PS51635"/>
    </source>
</evidence>
<name>A0AAV9AGR2_ACOGR</name>